<dbReference type="AlphaFoldDB" id="A0A232EJZ0"/>
<proteinExistence type="predicted"/>
<dbReference type="Proteomes" id="UP000215335">
    <property type="component" value="Unassembled WGS sequence"/>
</dbReference>
<comment type="caution">
    <text evidence="1">The sequence shown here is derived from an EMBL/GenBank/DDBJ whole genome shotgun (WGS) entry which is preliminary data.</text>
</comment>
<organism evidence="1 2">
    <name type="scientific">Trichomalopsis sarcophagae</name>
    <dbReference type="NCBI Taxonomy" id="543379"/>
    <lineage>
        <taxon>Eukaryota</taxon>
        <taxon>Metazoa</taxon>
        <taxon>Ecdysozoa</taxon>
        <taxon>Arthropoda</taxon>
        <taxon>Hexapoda</taxon>
        <taxon>Insecta</taxon>
        <taxon>Pterygota</taxon>
        <taxon>Neoptera</taxon>
        <taxon>Endopterygota</taxon>
        <taxon>Hymenoptera</taxon>
        <taxon>Apocrita</taxon>
        <taxon>Proctotrupomorpha</taxon>
        <taxon>Chalcidoidea</taxon>
        <taxon>Pteromalidae</taxon>
        <taxon>Pteromalinae</taxon>
        <taxon>Trichomalopsis</taxon>
    </lineage>
</organism>
<gene>
    <name evidence="1" type="ORF">TSAR_009781</name>
</gene>
<reference evidence="1 2" key="1">
    <citation type="journal article" date="2017" name="Curr. Biol.">
        <title>The Evolution of Venom by Co-option of Single-Copy Genes.</title>
        <authorList>
            <person name="Martinson E.O."/>
            <person name="Mrinalini"/>
            <person name="Kelkar Y.D."/>
            <person name="Chang C.H."/>
            <person name="Werren J.H."/>
        </authorList>
    </citation>
    <scope>NUCLEOTIDE SEQUENCE [LARGE SCALE GENOMIC DNA]</scope>
    <source>
        <strain evidence="1 2">Alberta</strain>
        <tissue evidence="1">Whole body</tissue>
    </source>
</reference>
<evidence type="ECO:0000313" key="1">
    <source>
        <dbReference type="EMBL" id="OXU18642.1"/>
    </source>
</evidence>
<dbReference type="EMBL" id="NNAY01003928">
    <property type="protein sequence ID" value="OXU18642.1"/>
    <property type="molecule type" value="Genomic_DNA"/>
</dbReference>
<evidence type="ECO:0000313" key="2">
    <source>
        <dbReference type="Proteomes" id="UP000215335"/>
    </source>
</evidence>
<protein>
    <submittedName>
        <fullName evidence="1">Uncharacterized protein</fullName>
    </submittedName>
</protein>
<accession>A0A232EJZ0</accession>
<sequence length="243" mass="28355">MLRQIGIPTVFLSLSASEIKNADLLKILYQLKYNKNISVHDTMFLDIIEKTKLIKNDPGTKNKKNCRFNIPNFVMKETMILSPFENNELLEEYKTNLRQIEDLMQHFFEHNTEMSFEDILKSLGLTELQYLNAIRNNEDIEEFNKNRVLKEEVDQFSNVDSNTKLASRIVIPPVITNHQINMMVDELNNKQRNIIMHILNSFKTGKTPIKIFISGSAGVEKSLEDKMQKTKYYFAHILAKQHS</sequence>
<keyword evidence="2" id="KW-1185">Reference proteome</keyword>
<name>A0A232EJZ0_9HYME</name>